<evidence type="ECO:0000259" key="10">
    <source>
        <dbReference type="PROSITE" id="PS50109"/>
    </source>
</evidence>
<feature type="transmembrane region" description="Helical" evidence="9">
    <location>
        <begin position="208"/>
        <end position="227"/>
    </location>
</feature>
<evidence type="ECO:0000256" key="9">
    <source>
        <dbReference type="SAM" id="Phobius"/>
    </source>
</evidence>
<evidence type="ECO:0000256" key="2">
    <source>
        <dbReference type="ARBA" id="ARBA00012438"/>
    </source>
</evidence>
<dbReference type="SUPFAM" id="SSF47384">
    <property type="entry name" value="Homodimeric domain of signal transducing histidine kinase"/>
    <property type="match status" value="1"/>
</dbReference>
<dbReference type="InterPro" id="IPR004358">
    <property type="entry name" value="Sig_transdc_His_kin-like_C"/>
</dbReference>
<evidence type="ECO:0000256" key="3">
    <source>
        <dbReference type="ARBA" id="ARBA00022553"/>
    </source>
</evidence>
<dbReference type="Pfam" id="PF02518">
    <property type="entry name" value="HATPase_c"/>
    <property type="match status" value="1"/>
</dbReference>
<evidence type="ECO:0000313" key="11">
    <source>
        <dbReference type="EMBL" id="MEK8128145.1"/>
    </source>
</evidence>
<keyword evidence="9" id="KW-1133">Transmembrane helix</keyword>
<dbReference type="InterPro" id="IPR003594">
    <property type="entry name" value="HATPase_dom"/>
</dbReference>
<feature type="transmembrane region" description="Helical" evidence="9">
    <location>
        <begin position="181"/>
        <end position="201"/>
    </location>
</feature>
<evidence type="ECO:0000256" key="6">
    <source>
        <dbReference type="ARBA" id="ARBA00022777"/>
    </source>
</evidence>
<feature type="transmembrane region" description="Helical" evidence="9">
    <location>
        <begin position="273"/>
        <end position="293"/>
    </location>
</feature>
<sequence>MGKRGGIILIFTILGIMAVGFILNQIKLHAHPAHAISVSQWQWHEGGRASLALTLHDVRYSSYWSAGSVQNRISRDPESSPSIWVKVQIPTFEAVHPVLLVNHVYAQDVVMYLSDQLIYRSMRDHSFDTNNLLLPITREDMGKVLYIWLESPKAQIGLSKPVLFGEYSELRGLLDENIESVIIGSSFVFVAITMLCCSIFLRRTQSASTWLLLTAIVGLAGILFITYSSYTQSKYEQYGYLLSCLFDLSLFTILPAVTYFFEKVIGSGYRGSIRAWRNIQMIYSVLGIVVLLVERSDPSAYFQLYYLISVTLMGVMIVVQFLLLSVSTLFYARKGNRDARIFAFGSLLLASSVIGDMANFYMTKGNYELMLWKWGISFFVISLIVIMGRRLGDYYQQIVNYSKEVELYNNQLQRSDKLEVIGELAASIAHEVRNPLQVTRGFLQLLSLKVIEQEKEFMHLAISELDRASDIITDFLTFAKPQLDNFTSLHVQSELKQIEGIIIPLARLSGGEVELHIPGDLHIQGNSSKFKQAMINLIKNGIEAMKQPGKIDIWAYDRNGDVRIHIRDSGEGMDASELARLGEPYFSTKTKGTGLGLMVTFRIIEVMQGTIEFLSDKGSGTEVILTFPALEEEKGVN</sequence>
<feature type="transmembrane region" description="Helical" evidence="9">
    <location>
        <begin position="369"/>
        <end position="388"/>
    </location>
</feature>
<dbReference type="EC" id="2.7.13.3" evidence="2"/>
<dbReference type="Pfam" id="PF00512">
    <property type="entry name" value="HisKA"/>
    <property type="match status" value="1"/>
</dbReference>
<keyword evidence="3" id="KW-0597">Phosphoprotein</keyword>
<evidence type="ECO:0000313" key="12">
    <source>
        <dbReference type="Proteomes" id="UP001469365"/>
    </source>
</evidence>
<feature type="domain" description="Histidine kinase" evidence="10">
    <location>
        <begin position="427"/>
        <end position="631"/>
    </location>
</feature>
<keyword evidence="4" id="KW-0808">Transferase</keyword>
<feature type="transmembrane region" description="Helical" evidence="9">
    <location>
        <begin position="7"/>
        <end position="26"/>
    </location>
</feature>
<dbReference type="InterPro" id="IPR036097">
    <property type="entry name" value="HisK_dim/P_sf"/>
</dbReference>
<keyword evidence="7" id="KW-0067">ATP-binding</keyword>
<organism evidence="11 12">
    <name type="scientific">Paenibacillus filicis</name>
    <dbReference type="NCBI Taxonomy" id="669464"/>
    <lineage>
        <taxon>Bacteria</taxon>
        <taxon>Bacillati</taxon>
        <taxon>Bacillota</taxon>
        <taxon>Bacilli</taxon>
        <taxon>Bacillales</taxon>
        <taxon>Paenibacillaceae</taxon>
        <taxon>Paenibacillus</taxon>
    </lineage>
</organism>
<keyword evidence="9" id="KW-0812">Transmembrane</keyword>
<evidence type="ECO:0000256" key="7">
    <source>
        <dbReference type="ARBA" id="ARBA00022840"/>
    </source>
</evidence>
<accession>A0ABU9DJA0</accession>
<keyword evidence="12" id="KW-1185">Reference proteome</keyword>
<dbReference type="InterPro" id="IPR036890">
    <property type="entry name" value="HATPase_C_sf"/>
</dbReference>
<feature type="transmembrane region" description="Helical" evidence="9">
    <location>
        <begin position="305"/>
        <end position="332"/>
    </location>
</feature>
<dbReference type="SMART" id="SM00388">
    <property type="entry name" value="HisKA"/>
    <property type="match status" value="1"/>
</dbReference>
<dbReference type="Proteomes" id="UP001469365">
    <property type="component" value="Unassembled WGS sequence"/>
</dbReference>
<keyword evidence="9" id="KW-0472">Membrane</keyword>
<evidence type="ECO:0000256" key="8">
    <source>
        <dbReference type="ARBA" id="ARBA00023012"/>
    </source>
</evidence>
<comment type="catalytic activity">
    <reaction evidence="1">
        <text>ATP + protein L-histidine = ADP + protein N-phospho-L-histidine.</text>
        <dbReference type="EC" id="2.7.13.3"/>
    </reaction>
</comment>
<dbReference type="Gene3D" id="3.30.565.10">
    <property type="entry name" value="Histidine kinase-like ATPase, C-terminal domain"/>
    <property type="match status" value="1"/>
</dbReference>
<keyword evidence="6 11" id="KW-0418">Kinase</keyword>
<dbReference type="PANTHER" id="PTHR43065:SF46">
    <property type="entry name" value="C4-DICARBOXYLATE TRANSPORT SENSOR PROTEIN DCTB"/>
    <property type="match status" value="1"/>
</dbReference>
<keyword evidence="8" id="KW-0902">Two-component regulatory system</keyword>
<protein>
    <recommendedName>
        <fullName evidence="2">histidine kinase</fullName>
        <ecNumber evidence="2">2.7.13.3</ecNumber>
    </recommendedName>
</protein>
<gene>
    <name evidence="11" type="ORF">WMW72_09545</name>
</gene>
<dbReference type="PRINTS" id="PR00344">
    <property type="entry name" value="BCTRLSENSOR"/>
</dbReference>
<evidence type="ECO:0000256" key="4">
    <source>
        <dbReference type="ARBA" id="ARBA00022679"/>
    </source>
</evidence>
<dbReference type="RefSeq" id="WP_341415215.1">
    <property type="nucleotide sequence ID" value="NZ_JBBPCC010000005.1"/>
</dbReference>
<dbReference type="SMART" id="SM00387">
    <property type="entry name" value="HATPase_c"/>
    <property type="match status" value="1"/>
</dbReference>
<comment type="caution">
    <text evidence="11">The sequence shown here is derived from an EMBL/GenBank/DDBJ whole genome shotgun (WGS) entry which is preliminary data.</text>
</comment>
<dbReference type="PANTHER" id="PTHR43065">
    <property type="entry name" value="SENSOR HISTIDINE KINASE"/>
    <property type="match status" value="1"/>
</dbReference>
<feature type="transmembrane region" description="Helical" evidence="9">
    <location>
        <begin position="239"/>
        <end position="261"/>
    </location>
</feature>
<dbReference type="SUPFAM" id="SSF55874">
    <property type="entry name" value="ATPase domain of HSP90 chaperone/DNA topoisomerase II/histidine kinase"/>
    <property type="match status" value="1"/>
</dbReference>
<evidence type="ECO:0000256" key="1">
    <source>
        <dbReference type="ARBA" id="ARBA00000085"/>
    </source>
</evidence>
<dbReference type="CDD" id="cd00082">
    <property type="entry name" value="HisKA"/>
    <property type="match status" value="1"/>
</dbReference>
<dbReference type="InterPro" id="IPR003661">
    <property type="entry name" value="HisK_dim/P_dom"/>
</dbReference>
<dbReference type="InterPro" id="IPR005467">
    <property type="entry name" value="His_kinase_dom"/>
</dbReference>
<dbReference type="PROSITE" id="PS50109">
    <property type="entry name" value="HIS_KIN"/>
    <property type="match status" value="1"/>
</dbReference>
<evidence type="ECO:0000256" key="5">
    <source>
        <dbReference type="ARBA" id="ARBA00022741"/>
    </source>
</evidence>
<dbReference type="EMBL" id="JBBPCC010000005">
    <property type="protein sequence ID" value="MEK8128145.1"/>
    <property type="molecule type" value="Genomic_DNA"/>
</dbReference>
<feature type="transmembrane region" description="Helical" evidence="9">
    <location>
        <begin position="341"/>
        <end position="363"/>
    </location>
</feature>
<dbReference type="Gene3D" id="1.10.287.130">
    <property type="match status" value="1"/>
</dbReference>
<reference evidence="11 12" key="1">
    <citation type="submission" date="2024-04" db="EMBL/GenBank/DDBJ databases">
        <title>draft genome sequnece of Paenibacillus filicis.</title>
        <authorList>
            <person name="Kim D.-U."/>
        </authorList>
    </citation>
    <scope>NUCLEOTIDE SEQUENCE [LARGE SCALE GENOMIC DNA]</scope>
    <source>
        <strain evidence="11 12">KACC14197</strain>
    </source>
</reference>
<proteinExistence type="predicted"/>
<name>A0ABU9DJA0_9BACL</name>
<dbReference type="GO" id="GO:0016301">
    <property type="term" value="F:kinase activity"/>
    <property type="evidence" value="ECO:0007669"/>
    <property type="project" value="UniProtKB-KW"/>
</dbReference>
<keyword evidence="5" id="KW-0547">Nucleotide-binding</keyword>